<evidence type="ECO:0008006" key="7">
    <source>
        <dbReference type="Google" id="ProtNLM"/>
    </source>
</evidence>
<gene>
    <name evidence="5" type="ORF">V6N11_055604</name>
</gene>
<dbReference type="Proteomes" id="UP001396334">
    <property type="component" value="Unassembled WGS sequence"/>
</dbReference>
<protein>
    <recommendedName>
        <fullName evidence="7">Protein kinase domain-containing protein</fullName>
    </recommendedName>
</protein>
<feature type="signal peptide" evidence="4">
    <location>
        <begin position="1"/>
        <end position="19"/>
    </location>
</feature>
<comment type="caution">
    <text evidence="5">The sequence shown here is derived from an EMBL/GenBank/DDBJ whole genome shotgun (WGS) entry which is preliminary data.</text>
</comment>
<reference evidence="5 6" key="1">
    <citation type="journal article" date="2024" name="G3 (Bethesda)">
        <title>Genome assembly of Hibiscus sabdariffa L. provides insights into metabolisms of medicinal natural products.</title>
        <authorList>
            <person name="Kim T."/>
        </authorList>
    </citation>
    <scope>NUCLEOTIDE SEQUENCE [LARGE SCALE GENOMIC DNA]</scope>
    <source>
        <strain evidence="5">TK-2024</strain>
        <tissue evidence="5">Old leaves</tissue>
    </source>
</reference>
<keyword evidence="2" id="KW-0067">ATP-binding</keyword>
<keyword evidence="6" id="KW-1185">Reference proteome</keyword>
<evidence type="ECO:0000256" key="2">
    <source>
        <dbReference type="ARBA" id="ARBA00022840"/>
    </source>
</evidence>
<feature type="chain" id="PRO_5046184742" description="Protein kinase domain-containing protein" evidence="4">
    <location>
        <begin position="20"/>
        <end position="614"/>
    </location>
</feature>
<accession>A0ABR2NRA6</accession>
<keyword evidence="3" id="KW-0812">Transmembrane</keyword>
<evidence type="ECO:0000313" key="5">
    <source>
        <dbReference type="EMBL" id="KAK8978618.1"/>
    </source>
</evidence>
<keyword evidence="1" id="KW-0547">Nucleotide-binding</keyword>
<keyword evidence="3" id="KW-1133">Transmembrane helix</keyword>
<evidence type="ECO:0000256" key="1">
    <source>
        <dbReference type="ARBA" id="ARBA00022741"/>
    </source>
</evidence>
<evidence type="ECO:0000313" key="6">
    <source>
        <dbReference type="Proteomes" id="UP001396334"/>
    </source>
</evidence>
<evidence type="ECO:0000256" key="3">
    <source>
        <dbReference type="SAM" id="Phobius"/>
    </source>
</evidence>
<dbReference type="InterPro" id="IPR045274">
    <property type="entry name" value="WAK-like"/>
</dbReference>
<dbReference type="SUPFAM" id="SSF56112">
    <property type="entry name" value="Protein kinase-like (PK-like)"/>
    <property type="match status" value="1"/>
</dbReference>
<keyword evidence="3" id="KW-0472">Membrane</keyword>
<dbReference type="EMBL" id="JBBPBN010000111">
    <property type="protein sequence ID" value="KAK8978618.1"/>
    <property type="molecule type" value="Genomic_DNA"/>
</dbReference>
<dbReference type="Gene3D" id="3.30.200.20">
    <property type="entry name" value="Phosphorylase Kinase, domain 1"/>
    <property type="match status" value="1"/>
</dbReference>
<dbReference type="InterPro" id="IPR011009">
    <property type="entry name" value="Kinase-like_dom_sf"/>
</dbReference>
<keyword evidence="4" id="KW-0732">Signal</keyword>
<sequence length="614" mass="67248">MGILVVFYFTLQLPWLLHSHSHSESKSAATLNSWFRVTCNETANGQKPFISSINLELLGKFRPYDKLVAVKNPVTYLNCGSEGNNGSISAASVNLTGSPFFFSSRYNRFESVGCGNLVFVSRNIQTDPVLGSCLQRRCGGLTSKLGGCHDGLIKENMTCYTDLDPHFPYDITIATTQVPATLEWNPIQCNLEDVFNRFVSFGCGCATFLSNSTDDTPDGYCLQPRCGNNVAPELSCSSGIPPGLSSLAVTVTPIYPSIGNSSSCGSAFVVDERYIDSVDKMIPNRNDTKNWTLFHVPTTLQWGTQKRGLCELREGSNIFCRSDSEYCWTSLSQTHLCVCTSDPYVDSNDVCQESGKCQDLKYKHCYMLCLNTPGHNCSSSCPVGYEYEKDMCKPKSPSTGTKEPKSSKNLPIIVGCCTSIGTIFVLLGTWRLYKLLAKRNNVKRRQKYFKKNGGLLLQQRLSNNEGNVEKIKLFASKELEKATDYYNENRVLGRGGQGIVYKGILTDGSIVAVKSSKSVGEKHLTRQNLNISLLRTKTRLVKSVRGSGEKLGKLFSTINGGEFLTGHCGYNDVMINASNVASRSASSMIESSSIASCSASGSILNDSVTFSLDA</sequence>
<dbReference type="PANTHER" id="PTHR27005">
    <property type="entry name" value="WALL-ASSOCIATED RECEPTOR KINASE-LIKE 21"/>
    <property type="match status" value="1"/>
</dbReference>
<dbReference type="PANTHER" id="PTHR27005:SF521">
    <property type="entry name" value="WALL-ASSOCIATED RECEPTOR KINASE-LIKE 6"/>
    <property type="match status" value="1"/>
</dbReference>
<proteinExistence type="predicted"/>
<feature type="transmembrane region" description="Helical" evidence="3">
    <location>
        <begin position="412"/>
        <end position="433"/>
    </location>
</feature>
<name>A0ABR2NRA6_9ROSI</name>
<organism evidence="5 6">
    <name type="scientific">Hibiscus sabdariffa</name>
    <name type="common">roselle</name>
    <dbReference type="NCBI Taxonomy" id="183260"/>
    <lineage>
        <taxon>Eukaryota</taxon>
        <taxon>Viridiplantae</taxon>
        <taxon>Streptophyta</taxon>
        <taxon>Embryophyta</taxon>
        <taxon>Tracheophyta</taxon>
        <taxon>Spermatophyta</taxon>
        <taxon>Magnoliopsida</taxon>
        <taxon>eudicotyledons</taxon>
        <taxon>Gunneridae</taxon>
        <taxon>Pentapetalae</taxon>
        <taxon>rosids</taxon>
        <taxon>malvids</taxon>
        <taxon>Malvales</taxon>
        <taxon>Malvaceae</taxon>
        <taxon>Malvoideae</taxon>
        <taxon>Hibiscus</taxon>
    </lineage>
</organism>
<evidence type="ECO:0000256" key="4">
    <source>
        <dbReference type="SAM" id="SignalP"/>
    </source>
</evidence>